<feature type="signal peptide" evidence="1">
    <location>
        <begin position="1"/>
        <end position="21"/>
    </location>
</feature>
<keyword evidence="1" id="KW-0732">Signal</keyword>
<evidence type="ECO:0000313" key="3">
    <source>
        <dbReference type="Proteomes" id="UP001295423"/>
    </source>
</evidence>
<proteinExistence type="predicted"/>
<organism evidence="2 3">
    <name type="scientific">Cylindrotheca closterium</name>
    <dbReference type="NCBI Taxonomy" id="2856"/>
    <lineage>
        <taxon>Eukaryota</taxon>
        <taxon>Sar</taxon>
        <taxon>Stramenopiles</taxon>
        <taxon>Ochrophyta</taxon>
        <taxon>Bacillariophyta</taxon>
        <taxon>Bacillariophyceae</taxon>
        <taxon>Bacillariophycidae</taxon>
        <taxon>Bacillariales</taxon>
        <taxon>Bacillariaceae</taxon>
        <taxon>Cylindrotheca</taxon>
    </lineage>
</organism>
<dbReference type="Proteomes" id="UP001295423">
    <property type="component" value="Unassembled WGS sequence"/>
</dbReference>
<feature type="chain" id="PRO_5042085154" evidence="1">
    <location>
        <begin position="22"/>
        <end position="223"/>
    </location>
</feature>
<sequence>MMKPVSLVLILSLSSMTRSNGFVPPLLALKEQTCCQAHNKIEEEAPSSSSSSQSRRHWISSQFQSLLLVGGVVSEVSKEPASAAVMAVDQQKIGSLGIPESKERFVQARKDVQYLLDHYESISKEGGDAVRRYLGTVGVAGAMYGISKVVKTLREEAEDIVEYTEAMDEFNAYLYQAEGAAYQSIFAEHSSAKATPESCLATAKQDVVMMAKYMDKLQAQLSL</sequence>
<dbReference type="AlphaFoldDB" id="A0AAD2JHH5"/>
<gene>
    <name evidence="2" type="ORF">CYCCA115_LOCUS12451</name>
</gene>
<keyword evidence="3" id="KW-1185">Reference proteome</keyword>
<accession>A0AAD2JHH5</accession>
<name>A0AAD2JHH5_9STRA</name>
<protein>
    <submittedName>
        <fullName evidence="2">Uncharacterized protein</fullName>
    </submittedName>
</protein>
<comment type="caution">
    <text evidence="2">The sequence shown here is derived from an EMBL/GenBank/DDBJ whole genome shotgun (WGS) entry which is preliminary data.</text>
</comment>
<evidence type="ECO:0000256" key="1">
    <source>
        <dbReference type="SAM" id="SignalP"/>
    </source>
</evidence>
<reference evidence="2" key="1">
    <citation type="submission" date="2023-08" db="EMBL/GenBank/DDBJ databases">
        <authorList>
            <person name="Audoor S."/>
            <person name="Bilcke G."/>
        </authorList>
    </citation>
    <scope>NUCLEOTIDE SEQUENCE</scope>
</reference>
<dbReference type="EMBL" id="CAKOGP040001759">
    <property type="protein sequence ID" value="CAJ1950158.1"/>
    <property type="molecule type" value="Genomic_DNA"/>
</dbReference>
<evidence type="ECO:0000313" key="2">
    <source>
        <dbReference type="EMBL" id="CAJ1950158.1"/>
    </source>
</evidence>